<gene>
    <name evidence="1" type="ORF">AALO_G00032100</name>
</gene>
<organism evidence="1 2">
    <name type="scientific">Alosa alosa</name>
    <name type="common">allis shad</name>
    <dbReference type="NCBI Taxonomy" id="278164"/>
    <lineage>
        <taxon>Eukaryota</taxon>
        <taxon>Metazoa</taxon>
        <taxon>Chordata</taxon>
        <taxon>Craniata</taxon>
        <taxon>Vertebrata</taxon>
        <taxon>Euteleostomi</taxon>
        <taxon>Actinopterygii</taxon>
        <taxon>Neopterygii</taxon>
        <taxon>Teleostei</taxon>
        <taxon>Clupei</taxon>
        <taxon>Clupeiformes</taxon>
        <taxon>Clupeoidei</taxon>
        <taxon>Clupeidae</taxon>
        <taxon>Alosa</taxon>
    </lineage>
</organism>
<dbReference type="AlphaFoldDB" id="A0AAV6HGB2"/>
<dbReference type="EMBL" id="JADWDJ010000002">
    <property type="protein sequence ID" value="KAG5284931.1"/>
    <property type="molecule type" value="Genomic_DNA"/>
</dbReference>
<accession>A0AAV6HGB2</accession>
<evidence type="ECO:0000313" key="2">
    <source>
        <dbReference type="Proteomes" id="UP000823561"/>
    </source>
</evidence>
<reference evidence="1" key="1">
    <citation type="submission" date="2020-10" db="EMBL/GenBank/DDBJ databases">
        <title>Chromosome-scale genome assembly of the Allis shad, Alosa alosa.</title>
        <authorList>
            <person name="Margot Z."/>
            <person name="Christophe K."/>
            <person name="Cabau C."/>
            <person name="Louis A."/>
            <person name="Berthelot C."/>
            <person name="Parey E."/>
            <person name="Roest Crollius H."/>
            <person name="Montfort J."/>
            <person name="Robinson-Rechavi M."/>
            <person name="Bucao C."/>
            <person name="Bouchez O."/>
            <person name="Gislard M."/>
            <person name="Lluch J."/>
            <person name="Milhes M."/>
            <person name="Lampietro C."/>
            <person name="Lopez Roques C."/>
            <person name="Donnadieu C."/>
            <person name="Braasch I."/>
            <person name="Desvignes T."/>
            <person name="Postlethwait J."/>
            <person name="Bobe J."/>
            <person name="Guiguen Y."/>
        </authorList>
    </citation>
    <scope>NUCLEOTIDE SEQUENCE</scope>
    <source>
        <strain evidence="1">M-15738</strain>
        <tissue evidence="1">Blood</tissue>
    </source>
</reference>
<dbReference type="Proteomes" id="UP000823561">
    <property type="component" value="Chromosome 2"/>
</dbReference>
<comment type="caution">
    <text evidence="1">The sequence shown here is derived from an EMBL/GenBank/DDBJ whole genome shotgun (WGS) entry which is preliminary data.</text>
</comment>
<protein>
    <submittedName>
        <fullName evidence="1">Uncharacterized protein</fullName>
    </submittedName>
</protein>
<sequence length="65" mass="7222">MAKTEGVVTGTAYYMANTEGVVTEVLRSDYTCDVSTKGTLLLQRCYCQPLYLPTLSLSRCTNLFM</sequence>
<name>A0AAV6HGB2_9TELE</name>
<proteinExistence type="predicted"/>
<keyword evidence="2" id="KW-1185">Reference proteome</keyword>
<evidence type="ECO:0000313" key="1">
    <source>
        <dbReference type="EMBL" id="KAG5284931.1"/>
    </source>
</evidence>